<protein>
    <recommendedName>
        <fullName evidence="4 13">Tetraacyldisaccharide 4'-kinase</fullName>
        <ecNumber evidence="3 13">2.7.1.130</ecNumber>
    </recommendedName>
    <alternativeName>
        <fullName evidence="12 13">Lipid A 4'-kinase</fullName>
    </alternativeName>
</protein>
<dbReference type="NCBIfam" id="TIGR00682">
    <property type="entry name" value="lpxK"/>
    <property type="match status" value="1"/>
</dbReference>
<keyword evidence="11 13" id="KW-0443">Lipid metabolism</keyword>
<dbReference type="Proteomes" id="UP000018542">
    <property type="component" value="Chromosome"/>
</dbReference>
<dbReference type="SUPFAM" id="SSF52540">
    <property type="entry name" value="P-loop containing nucleoside triphosphate hydrolases"/>
    <property type="match status" value="1"/>
</dbReference>
<evidence type="ECO:0000256" key="13">
    <source>
        <dbReference type="HAMAP-Rule" id="MF_00409"/>
    </source>
</evidence>
<dbReference type="RefSeq" id="WP_023787504.1">
    <property type="nucleotide sequence ID" value="NC_022997.1"/>
</dbReference>
<evidence type="ECO:0000256" key="6">
    <source>
        <dbReference type="ARBA" id="ARBA00022556"/>
    </source>
</evidence>
<keyword evidence="10 13" id="KW-0067">ATP-binding</keyword>
<dbReference type="GO" id="GO:0009245">
    <property type="term" value="P:lipid A biosynthetic process"/>
    <property type="evidence" value="ECO:0007669"/>
    <property type="project" value="UniProtKB-UniRule"/>
</dbReference>
<dbReference type="PANTHER" id="PTHR42724">
    <property type="entry name" value="TETRAACYLDISACCHARIDE 4'-KINASE"/>
    <property type="match status" value="1"/>
</dbReference>
<proteinExistence type="inferred from homology"/>
<evidence type="ECO:0000256" key="4">
    <source>
        <dbReference type="ARBA" id="ARBA00016436"/>
    </source>
</evidence>
<evidence type="ECO:0000256" key="5">
    <source>
        <dbReference type="ARBA" id="ARBA00022516"/>
    </source>
</evidence>
<evidence type="ECO:0000256" key="8">
    <source>
        <dbReference type="ARBA" id="ARBA00022741"/>
    </source>
</evidence>
<evidence type="ECO:0000313" key="14">
    <source>
        <dbReference type="EMBL" id="AHB48768.1"/>
    </source>
</evidence>
<dbReference type="Pfam" id="PF02606">
    <property type="entry name" value="LpxK"/>
    <property type="match status" value="1"/>
</dbReference>
<gene>
    <name evidence="13" type="primary">lpxK</name>
    <name evidence="14" type="ORF">W911_10760</name>
</gene>
<dbReference type="InterPro" id="IPR003758">
    <property type="entry name" value="LpxK"/>
</dbReference>
<dbReference type="GO" id="GO:0005886">
    <property type="term" value="C:plasma membrane"/>
    <property type="evidence" value="ECO:0007669"/>
    <property type="project" value="TreeGrafter"/>
</dbReference>
<dbReference type="GO" id="GO:0005524">
    <property type="term" value="F:ATP binding"/>
    <property type="evidence" value="ECO:0007669"/>
    <property type="project" value="UniProtKB-UniRule"/>
</dbReference>
<name>V5SE18_9HYPH</name>
<evidence type="ECO:0000256" key="9">
    <source>
        <dbReference type="ARBA" id="ARBA00022777"/>
    </source>
</evidence>
<keyword evidence="15" id="KW-1185">Reference proteome</keyword>
<feature type="binding site" evidence="13">
    <location>
        <begin position="56"/>
        <end position="63"/>
    </location>
    <ligand>
        <name>ATP</name>
        <dbReference type="ChEBI" id="CHEBI:30616"/>
    </ligand>
</feature>
<dbReference type="AlphaFoldDB" id="V5SE18"/>
<evidence type="ECO:0000256" key="11">
    <source>
        <dbReference type="ARBA" id="ARBA00023098"/>
    </source>
</evidence>
<keyword evidence="5 13" id="KW-0444">Lipid biosynthesis</keyword>
<keyword evidence="6 13" id="KW-0441">Lipid A biosynthesis</keyword>
<evidence type="ECO:0000256" key="2">
    <source>
        <dbReference type="ARBA" id="ARBA00004870"/>
    </source>
</evidence>
<reference evidence="14 15" key="1">
    <citation type="journal article" date="2014" name="Genome Announc.">
        <title>Complete Genome Sequence of Hyphomicrobium nitrativorans Strain NL23, a Denitrifying Bacterium Isolated from Biofilm of a Methanol-Fed Denitrification System Treating Seawater at the Montreal Biodome.</title>
        <authorList>
            <person name="Martineau C."/>
            <person name="Villeneuve C."/>
            <person name="Mauffrey F."/>
            <person name="Villemur R."/>
        </authorList>
    </citation>
    <scope>NUCLEOTIDE SEQUENCE [LARGE SCALE GENOMIC DNA]</scope>
    <source>
        <strain evidence="14">NL23</strain>
    </source>
</reference>
<evidence type="ECO:0000256" key="12">
    <source>
        <dbReference type="ARBA" id="ARBA00029757"/>
    </source>
</evidence>
<dbReference type="GO" id="GO:0009029">
    <property type="term" value="F:lipid-A 4'-kinase activity"/>
    <property type="evidence" value="ECO:0007669"/>
    <property type="project" value="UniProtKB-UniRule"/>
</dbReference>
<dbReference type="HOGENOM" id="CLU_038816_0_0_5"/>
<dbReference type="STRING" id="1029756.W911_10760"/>
<sequence length="347" mass="37530">MRLDEPSWWYATEGSQVASRLLSPLGSLYGWAVERRFRTAAPYRAKLPVICIGNFTVGGTGKTPLSRFVLETFAARGVVSACLTRGYGGSLSGPVWVDRARHAAREAGDEPLLIAKDARVMISRDRAAGLAAIERDGGVDAVVMDDGLQNPSVEKDLTIALVDARRGFGNGHVFPAGPLRARLEFQLGRVDCIVVIGEDPPEGPSPVFEHLKKRFPGPVLRGAVMPRGETEWIAGARILAYAGIANPGRFFRLLESFGPVALQSRAFPDHHAFTEKDAASLLAEAEATGAQLATTEKDLARLAGTTRTLDKLRERSRTLPIEVTFDERDLVRLHSLIDGALKVGARG</sequence>
<evidence type="ECO:0000256" key="7">
    <source>
        <dbReference type="ARBA" id="ARBA00022679"/>
    </source>
</evidence>
<evidence type="ECO:0000256" key="3">
    <source>
        <dbReference type="ARBA" id="ARBA00012071"/>
    </source>
</evidence>
<dbReference type="OrthoDB" id="9766423at2"/>
<dbReference type="EC" id="2.7.1.130" evidence="3 13"/>
<keyword evidence="7 13" id="KW-0808">Transferase</keyword>
<comment type="catalytic activity">
    <reaction evidence="13">
        <text>a lipid A disaccharide + ATP = a lipid IVA + ADP + H(+)</text>
        <dbReference type="Rhea" id="RHEA:67840"/>
        <dbReference type="ChEBI" id="CHEBI:15378"/>
        <dbReference type="ChEBI" id="CHEBI:30616"/>
        <dbReference type="ChEBI" id="CHEBI:176343"/>
        <dbReference type="ChEBI" id="CHEBI:176425"/>
        <dbReference type="ChEBI" id="CHEBI:456216"/>
        <dbReference type="EC" id="2.7.1.130"/>
    </reaction>
</comment>
<keyword evidence="8 13" id="KW-0547">Nucleotide-binding</keyword>
<dbReference type="PANTHER" id="PTHR42724:SF1">
    <property type="entry name" value="TETRAACYLDISACCHARIDE 4'-KINASE, MITOCHONDRIAL-RELATED"/>
    <property type="match status" value="1"/>
</dbReference>
<dbReference type="UniPathway" id="UPA00359">
    <property type="reaction ID" value="UER00482"/>
</dbReference>
<evidence type="ECO:0000313" key="15">
    <source>
        <dbReference type="Proteomes" id="UP000018542"/>
    </source>
</evidence>
<accession>V5SE18</accession>
<dbReference type="HAMAP" id="MF_00409">
    <property type="entry name" value="LpxK"/>
    <property type="match status" value="1"/>
</dbReference>
<comment type="similarity">
    <text evidence="13">Belongs to the LpxK family.</text>
</comment>
<evidence type="ECO:0000256" key="10">
    <source>
        <dbReference type="ARBA" id="ARBA00022840"/>
    </source>
</evidence>
<evidence type="ECO:0000256" key="1">
    <source>
        <dbReference type="ARBA" id="ARBA00002274"/>
    </source>
</evidence>
<comment type="function">
    <text evidence="1 13">Transfers the gamma-phosphate of ATP to the 4'-position of a tetraacyldisaccharide 1-phosphate intermediate (termed DS-1-P) to form tetraacyldisaccharide 1,4'-bis-phosphate (lipid IVA).</text>
</comment>
<organism evidence="14 15">
    <name type="scientific">Hyphomicrobium nitrativorans NL23</name>
    <dbReference type="NCBI Taxonomy" id="1029756"/>
    <lineage>
        <taxon>Bacteria</taxon>
        <taxon>Pseudomonadati</taxon>
        <taxon>Pseudomonadota</taxon>
        <taxon>Alphaproteobacteria</taxon>
        <taxon>Hyphomicrobiales</taxon>
        <taxon>Hyphomicrobiaceae</taxon>
        <taxon>Hyphomicrobium</taxon>
    </lineage>
</organism>
<keyword evidence="9 13" id="KW-0418">Kinase</keyword>
<dbReference type="GO" id="GO:0009244">
    <property type="term" value="P:lipopolysaccharide core region biosynthetic process"/>
    <property type="evidence" value="ECO:0007669"/>
    <property type="project" value="TreeGrafter"/>
</dbReference>
<dbReference type="InterPro" id="IPR027417">
    <property type="entry name" value="P-loop_NTPase"/>
</dbReference>
<comment type="pathway">
    <text evidence="2 13">Glycolipid biosynthesis; lipid IV(A) biosynthesis; lipid IV(A) from (3R)-3-hydroxytetradecanoyl-[acyl-carrier-protein] and UDP-N-acetyl-alpha-D-glucosamine: step 6/6.</text>
</comment>
<dbReference type="PATRIC" id="fig|1029756.8.peg.2239"/>
<dbReference type="KEGG" id="hni:W911_10760"/>
<dbReference type="EMBL" id="CP006912">
    <property type="protein sequence ID" value="AHB48768.1"/>
    <property type="molecule type" value="Genomic_DNA"/>
</dbReference>